<keyword evidence="3" id="KW-1003">Cell membrane</keyword>
<dbReference type="Gene3D" id="3.40.50.1820">
    <property type="entry name" value="alpha/beta hydrolase"/>
    <property type="match status" value="1"/>
</dbReference>
<feature type="transmembrane region" description="Helical" evidence="8">
    <location>
        <begin position="366"/>
        <end position="385"/>
    </location>
</feature>
<evidence type="ECO:0000256" key="3">
    <source>
        <dbReference type="ARBA" id="ARBA00022475"/>
    </source>
</evidence>
<evidence type="ECO:0000256" key="2">
    <source>
        <dbReference type="ARBA" id="ARBA00010157"/>
    </source>
</evidence>
<dbReference type="Proteomes" id="UP000269198">
    <property type="component" value="Unassembled WGS sequence"/>
</dbReference>
<comment type="similarity">
    <text evidence="2">Belongs to the resistance-nodulation-cell division (RND) (TC 2.A.6) family. MmpL subfamily.</text>
</comment>
<sequence>MFDALGRFAHRGRWAVLLLTVAFVALSLSWGSGVFGELADGGFEDPDTESSRADSHARDYFGDGGQLVVAVRGSDMTVDSPAYERSVRAMLADLPEETVSGAVHHWNSPNREGLVTEEGRITYLLVSLRPGALDEEGAYEELRDALEHPDLSVRLGGSPAVEHDLNTWTERDLQRAELIAMPALLVLLLAVFGSVFSAVLPLVLGMVSVLGSLTLLRALTLVTDVSVFAVNMVTMLGLGLAIDYSLLMVTRYREELLRRGPVDAVVATVTTAGRTVAFSALTVAGALGGLLLFPQMFLRSVGLGGVCVVLFALFTTLTLLPALLALLGRRVESLSMPWRPRLIVPRHRRYRPGPWRKGARLVMRHPGTAMLLVTLVLALLTLPFFDARFGTVDARTLPSQAESRQVTEEIEDGPLGDSISALDVIVTGAPPMDAVESYAARLAELPGATGAHISDHSPDDGAVRISVPHGGDSMAQETRDLVSEVRAASEPEGATNVFVGGTTAAQIDLEQSLADHLPGVMLAVVAVTLVLLFAAFGSVVLPLKAVLMAALSLGASFGAIVWVFQEGNLAGPLDFTPTGTVEPTMLVLVLVVSFGLSTDYEVFLLSRARAEWLAGRDNTSAVTEGVHRTGGVITSAALLMCVVLAAFSTAEITIVKLLGVGLLVAIVIDASLVRMVLVPATMRMLGSLNWWLPRSLRALHDRIGFNEEERETLVEDAPTTEAPSQRPSTHHRPAGRNNRGTPAPPPPRGPRRDRSRGAVRSGRGNTRGRGRLRGRDRPRVTGEEWLDERTVDITVDSPAMGEALPVRLLGPPGWDPHADPRRTWPVLYLLHGEHEDYTAWTRHTDVADLSARSRAVIAMPEGGRAGNYSDWYNYGRHGAPAWETFHLEEVWWVLRTMYRARDRRAVAGASSGGYGAVIYAARNPGTFTAAASFSGLLAPRSHAGRELLMATLRSEGLDPYALWGFPGVHERVWREHDPLRRVEGLRGTALYLSSGTTGPPGDRAVREAVGDTLGSSEALCAASLRSVAAELERRGIPATVNLYQGGTHSWASWERELHASWPMLMGCLGAAATPARA</sequence>
<evidence type="ECO:0000256" key="4">
    <source>
        <dbReference type="ARBA" id="ARBA00022692"/>
    </source>
</evidence>
<dbReference type="InterPro" id="IPR000731">
    <property type="entry name" value="SSD"/>
</dbReference>
<dbReference type="InterPro" id="IPR004869">
    <property type="entry name" value="MMPL_dom"/>
</dbReference>
<feature type="domain" description="SSD" evidence="9">
    <location>
        <begin position="198"/>
        <end position="326"/>
    </location>
</feature>
<feature type="transmembrane region" description="Helical" evidence="8">
    <location>
        <begin position="276"/>
        <end position="297"/>
    </location>
</feature>
<dbReference type="OrthoDB" id="7051771at2"/>
<dbReference type="EMBL" id="RJMB01000010">
    <property type="protein sequence ID" value="RNL84532.1"/>
    <property type="molecule type" value="Genomic_DNA"/>
</dbReference>
<feature type="transmembrane region" description="Helical" evidence="8">
    <location>
        <begin position="228"/>
        <end position="249"/>
    </location>
</feature>
<evidence type="ECO:0000256" key="6">
    <source>
        <dbReference type="ARBA" id="ARBA00023136"/>
    </source>
</evidence>
<evidence type="ECO:0000313" key="10">
    <source>
        <dbReference type="EMBL" id="RNL84532.1"/>
    </source>
</evidence>
<gene>
    <name evidence="10" type="ORF">EFW17_11445</name>
</gene>
<keyword evidence="4 8" id="KW-0812">Transmembrane</keyword>
<dbReference type="RefSeq" id="WP_123201348.1">
    <property type="nucleotide sequence ID" value="NZ_RJMB01000010.1"/>
</dbReference>
<feature type="transmembrane region" description="Helical" evidence="8">
    <location>
        <begin position="654"/>
        <end position="677"/>
    </location>
</feature>
<proteinExistence type="inferred from homology"/>
<comment type="subcellular location">
    <subcellularLocation>
        <location evidence="1">Cell membrane</location>
        <topology evidence="1">Multi-pass membrane protein</topology>
    </subcellularLocation>
</comment>
<name>A0A3N0E9L3_9ACTN</name>
<comment type="caution">
    <text evidence="10">The sequence shown here is derived from an EMBL/GenBank/DDBJ whole genome shotgun (WGS) entry which is preliminary data.</text>
</comment>
<keyword evidence="11" id="KW-1185">Reference proteome</keyword>
<feature type="transmembrane region" description="Helical" evidence="8">
    <location>
        <begin position="626"/>
        <end position="648"/>
    </location>
</feature>
<keyword evidence="6 8" id="KW-0472">Membrane</keyword>
<evidence type="ECO:0000259" key="9">
    <source>
        <dbReference type="PROSITE" id="PS50156"/>
    </source>
</evidence>
<dbReference type="Pfam" id="PF03176">
    <property type="entry name" value="MMPL"/>
    <property type="match status" value="2"/>
</dbReference>
<evidence type="ECO:0000256" key="5">
    <source>
        <dbReference type="ARBA" id="ARBA00022989"/>
    </source>
</evidence>
<dbReference type="GO" id="GO:0005886">
    <property type="term" value="C:plasma membrane"/>
    <property type="evidence" value="ECO:0007669"/>
    <property type="project" value="UniProtKB-SubCell"/>
</dbReference>
<dbReference type="InterPro" id="IPR000801">
    <property type="entry name" value="Esterase-like"/>
</dbReference>
<dbReference type="InterPro" id="IPR050545">
    <property type="entry name" value="Mycobact_MmpL"/>
</dbReference>
<keyword evidence="5 8" id="KW-1133">Transmembrane helix</keyword>
<dbReference type="PROSITE" id="PS50156">
    <property type="entry name" value="SSD"/>
    <property type="match status" value="1"/>
</dbReference>
<feature type="transmembrane region" description="Helical" evidence="8">
    <location>
        <begin position="178"/>
        <end position="196"/>
    </location>
</feature>
<evidence type="ECO:0000313" key="11">
    <source>
        <dbReference type="Proteomes" id="UP000269198"/>
    </source>
</evidence>
<reference evidence="10 11" key="1">
    <citation type="submission" date="2018-11" db="EMBL/GenBank/DDBJ databases">
        <title>The genome draft of YIM 96095.</title>
        <authorList>
            <person name="Tang S.-K."/>
            <person name="Chunyu W.-X."/>
            <person name="Feng Y.-Z."/>
        </authorList>
    </citation>
    <scope>NUCLEOTIDE SEQUENCE [LARGE SCALE GENOMIC DNA]</scope>
    <source>
        <strain evidence="10 11">YIM 96095</strain>
    </source>
</reference>
<dbReference type="InterPro" id="IPR029058">
    <property type="entry name" value="AB_hydrolase_fold"/>
</dbReference>
<feature type="transmembrane region" description="Helical" evidence="8">
    <location>
        <begin position="520"/>
        <end position="541"/>
    </location>
</feature>
<dbReference type="Pfam" id="PF00756">
    <property type="entry name" value="Esterase"/>
    <property type="match status" value="1"/>
</dbReference>
<dbReference type="AlphaFoldDB" id="A0A3N0E9L3"/>
<dbReference type="Gene3D" id="1.20.1640.10">
    <property type="entry name" value="Multidrug efflux transporter AcrB transmembrane domain"/>
    <property type="match status" value="2"/>
</dbReference>
<feature type="transmembrane region" description="Helical" evidence="8">
    <location>
        <begin position="303"/>
        <end position="327"/>
    </location>
</feature>
<dbReference type="PANTHER" id="PTHR33406:SF11">
    <property type="entry name" value="MEMBRANE PROTEIN SCO6666-RELATED"/>
    <property type="match status" value="1"/>
</dbReference>
<evidence type="ECO:0000256" key="1">
    <source>
        <dbReference type="ARBA" id="ARBA00004651"/>
    </source>
</evidence>
<accession>A0A3N0E9L3</accession>
<feature type="region of interest" description="Disordered" evidence="7">
    <location>
        <begin position="710"/>
        <end position="781"/>
    </location>
</feature>
<dbReference type="PANTHER" id="PTHR33406">
    <property type="entry name" value="MEMBRANE PROTEIN MJ1562-RELATED"/>
    <property type="match status" value="1"/>
</dbReference>
<evidence type="ECO:0000256" key="8">
    <source>
        <dbReference type="SAM" id="Phobius"/>
    </source>
</evidence>
<protein>
    <recommendedName>
        <fullName evidence="9">SSD domain-containing protein</fullName>
    </recommendedName>
</protein>
<evidence type="ECO:0000256" key="7">
    <source>
        <dbReference type="SAM" id="MobiDB-lite"/>
    </source>
</evidence>
<organism evidence="10 11">
    <name type="scientific">Halostreptopolyspora alba</name>
    <dbReference type="NCBI Taxonomy" id="2487137"/>
    <lineage>
        <taxon>Bacteria</taxon>
        <taxon>Bacillati</taxon>
        <taxon>Actinomycetota</taxon>
        <taxon>Actinomycetes</taxon>
        <taxon>Streptosporangiales</taxon>
        <taxon>Nocardiopsidaceae</taxon>
        <taxon>Halostreptopolyspora</taxon>
    </lineage>
</organism>
<dbReference type="SUPFAM" id="SSF53474">
    <property type="entry name" value="alpha/beta-Hydrolases"/>
    <property type="match status" value="1"/>
</dbReference>
<feature type="transmembrane region" description="Helical" evidence="8">
    <location>
        <begin position="546"/>
        <end position="565"/>
    </location>
</feature>
<dbReference type="SUPFAM" id="SSF82866">
    <property type="entry name" value="Multidrug efflux transporter AcrB transmembrane domain"/>
    <property type="match status" value="2"/>
</dbReference>